<keyword evidence="3" id="KW-1185">Reference proteome</keyword>
<proteinExistence type="predicted"/>
<dbReference type="SUPFAM" id="SSF46785">
    <property type="entry name" value="Winged helix' DNA-binding domain"/>
    <property type="match status" value="1"/>
</dbReference>
<dbReference type="AlphaFoldDB" id="A0A5P2G562"/>
<dbReference type="KEGG" id="arac:E0W69_009875"/>
<dbReference type="OrthoDB" id="8231503at2"/>
<evidence type="ECO:0000313" key="3">
    <source>
        <dbReference type="Proteomes" id="UP000292424"/>
    </source>
</evidence>
<gene>
    <name evidence="2" type="ORF">E0W69_009875</name>
</gene>
<dbReference type="Pfam" id="PF01638">
    <property type="entry name" value="HxlR"/>
    <property type="match status" value="1"/>
</dbReference>
<dbReference type="InterPro" id="IPR002577">
    <property type="entry name" value="HTH_HxlR"/>
</dbReference>
<dbReference type="InterPro" id="IPR036388">
    <property type="entry name" value="WH-like_DNA-bd_sf"/>
</dbReference>
<sequence>MKSNEKKCFISRKVCGKKPPIKVPYSLTDFGKSFVPVLESITEWGNHVVCEKGEFVKEGF</sequence>
<dbReference type="Gene3D" id="1.10.10.10">
    <property type="entry name" value="Winged helix-like DNA-binding domain superfamily/Winged helix DNA-binding domain"/>
    <property type="match status" value="1"/>
</dbReference>
<dbReference type="EMBL" id="CP044016">
    <property type="protein sequence ID" value="QES90956.1"/>
    <property type="molecule type" value="Genomic_DNA"/>
</dbReference>
<dbReference type="InterPro" id="IPR036390">
    <property type="entry name" value="WH_DNA-bd_sf"/>
</dbReference>
<organism evidence="2 3">
    <name type="scientific">Rhizosphaericola mali</name>
    <dbReference type="NCBI Taxonomy" id="2545455"/>
    <lineage>
        <taxon>Bacteria</taxon>
        <taxon>Pseudomonadati</taxon>
        <taxon>Bacteroidota</taxon>
        <taxon>Chitinophagia</taxon>
        <taxon>Chitinophagales</taxon>
        <taxon>Chitinophagaceae</taxon>
        <taxon>Rhizosphaericola</taxon>
    </lineage>
</organism>
<dbReference type="PROSITE" id="PS51118">
    <property type="entry name" value="HTH_HXLR"/>
    <property type="match status" value="1"/>
</dbReference>
<dbReference type="RefSeq" id="WP_131331942.1">
    <property type="nucleotide sequence ID" value="NZ_CP044016.1"/>
</dbReference>
<feature type="domain" description="HTH hxlR-type" evidence="1">
    <location>
        <begin position="1"/>
        <end position="53"/>
    </location>
</feature>
<reference evidence="2 3" key="1">
    <citation type="submission" date="2019-09" db="EMBL/GenBank/DDBJ databases">
        <title>Complete genome sequence of Arachidicoccus sp. B3-10 isolated from apple orchard soil.</title>
        <authorList>
            <person name="Kim H.S."/>
            <person name="Han K.-I."/>
            <person name="Suh M.K."/>
            <person name="Lee K.C."/>
            <person name="Eom M.K."/>
            <person name="Kim J.-S."/>
            <person name="Kang S.W."/>
            <person name="Sin Y."/>
            <person name="Lee J.-S."/>
        </authorList>
    </citation>
    <scope>NUCLEOTIDE SEQUENCE [LARGE SCALE GENOMIC DNA]</scope>
    <source>
        <strain evidence="2 3">B3-10</strain>
    </source>
</reference>
<evidence type="ECO:0000259" key="1">
    <source>
        <dbReference type="PROSITE" id="PS51118"/>
    </source>
</evidence>
<evidence type="ECO:0000313" key="2">
    <source>
        <dbReference type="EMBL" id="QES90956.1"/>
    </source>
</evidence>
<dbReference type="Proteomes" id="UP000292424">
    <property type="component" value="Chromosome"/>
</dbReference>
<name>A0A5P2G562_9BACT</name>
<protein>
    <submittedName>
        <fullName evidence="2">Winged helix-turn-helix transcriptional regulator</fullName>
    </submittedName>
</protein>
<accession>A0A5P2G562</accession>